<evidence type="ECO:0000313" key="7">
    <source>
        <dbReference type="EMBL" id="MFL9877685.1"/>
    </source>
</evidence>
<keyword evidence="2 4" id="KW-0479">Metal-binding</keyword>
<proteinExistence type="predicted"/>
<accession>A0ABW8Z5E5</accession>
<protein>
    <submittedName>
        <fullName evidence="7">Cytochrome c</fullName>
    </submittedName>
</protein>
<keyword evidence="3 4" id="KW-0408">Iron</keyword>
<dbReference type="PROSITE" id="PS51007">
    <property type="entry name" value="CYTC"/>
    <property type="match status" value="1"/>
</dbReference>
<dbReference type="PANTHER" id="PTHR35008:SF4">
    <property type="entry name" value="BLL4482 PROTEIN"/>
    <property type="match status" value="1"/>
</dbReference>
<gene>
    <name evidence="7" type="ORF">PQR63_04810</name>
</gene>
<dbReference type="InterPro" id="IPR009056">
    <property type="entry name" value="Cyt_c-like_dom"/>
</dbReference>
<name>A0ABW8Z5E5_9BURK</name>
<sequence>MIFSSLSDWINLLLSAIQVLQESFLHVLAALGLAQSSHGQPAWPFSHRLSGEVMLIDRSVARQLLSALGWSAAALLSFTIALLWRRGRLAMLLISVVIVFFTAWPDRQLLLAPAEATSFHVSPSGFSATAIVHGKQLYDQRCAGCHAADGKGDTPLALSARVAPPNLASGLLWRRADGELFWKIAYGMHDRRGATTMPGFTGSLTDNDLWDLIDFMKANAAGTSIRDIGAWDQPVALPTLTSNCEKSSPSSARLLNPWRGQRVRMVLASAKQPASFPLDDPRLRSVILADGAVSLPASQAGAPAIDCLMHSDDAWKALSIITGVTVDKLAGTQLLTDRDGWLRARKLADDKDNWSESDILCRAPTTMNKDNAAGGLDSLIAAMDAEPVRFVKGGFVHTTQ</sequence>
<evidence type="ECO:0000256" key="2">
    <source>
        <dbReference type="ARBA" id="ARBA00022723"/>
    </source>
</evidence>
<evidence type="ECO:0000256" key="5">
    <source>
        <dbReference type="SAM" id="Phobius"/>
    </source>
</evidence>
<comment type="caution">
    <text evidence="7">The sequence shown here is derived from an EMBL/GenBank/DDBJ whole genome shotgun (WGS) entry which is preliminary data.</text>
</comment>
<feature type="transmembrane region" description="Helical" evidence="5">
    <location>
        <begin position="63"/>
        <end position="84"/>
    </location>
</feature>
<keyword evidence="5" id="KW-1133">Transmembrane helix</keyword>
<keyword evidence="5" id="KW-0472">Membrane</keyword>
<dbReference type="InterPro" id="IPR051459">
    <property type="entry name" value="Cytochrome_c-type_DH"/>
</dbReference>
<dbReference type="InterPro" id="IPR036909">
    <property type="entry name" value="Cyt_c-like_dom_sf"/>
</dbReference>
<dbReference type="EMBL" id="JAQQFR010000002">
    <property type="protein sequence ID" value="MFL9877685.1"/>
    <property type="molecule type" value="Genomic_DNA"/>
</dbReference>
<feature type="domain" description="Cytochrome c" evidence="6">
    <location>
        <begin position="129"/>
        <end position="220"/>
    </location>
</feature>
<reference evidence="7 8" key="1">
    <citation type="journal article" date="2024" name="Chem. Sci.">
        <title>Discovery of megapolipeptins by genome mining of a Burkholderiales bacteria collection.</title>
        <authorList>
            <person name="Paulo B.S."/>
            <person name="Recchia M.J.J."/>
            <person name="Lee S."/>
            <person name="Fergusson C.H."/>
            <person name="Romanowski S.B."/>
            <person name="Hernandez A."/>
            <person name="Krull N."/>
            <person name="Liu D.Y."/>
            <person name="Cavanagh H."/>
            <person name="Bos A."/>
            <person name="Gray C.A."/>
            <person name="Murphy B.T."/>
            <person name="Linington R.G."/>
            <person name="Eustaquio A.S."/>
        </authorList>
    </citation>
    <scope>NUCLEOTIDE SEQUENCE [LARGE SCALE GENOMIC DNA]</scope>
    <source>
        <strain evidence="7 8">RL21-008-BIB-B</strain>
    </source>
</reference>
<evidence type="ECO:0000256" key="3">
    <source>
        <dbReference type="ARBA" id="ARBA00023004"/>
    </source>
</evidence>
<evidence type="ECO:0000259" key="6">
    <source>
        <dbReference type="PROSITE" id="PS51007"/>
    </source>
</evidence>
<dbReference type="SUPFAM" id="SSF46626">
    <property type="entry name" value="Cytochrome c"/>
    <property type="match status" value="1"/>
</dbReference>
<keyword evidence="1 4" id="KW-0349">Heme</keyword>
<evidence type="ECO:0000313" key="8">
    <source>
        <dbReference type="Proteomes" id="UP001629214"/>
    </source>
</evidence>
<dbReference type="Pfam" id="PF13442">
    <property type="entry name" value="Cytochrome_CBB3"/>
    <property type="match status" value="1"/>
</dbReference>
<dbReference type="Gene3D" id="1.10.760.10">
    <property type="entry name" value="Cytochrome c-like domain"/>
    <property type="match status" value="1"/>
</dbReference>
<organism evidence="7 8">
    <name type="scientific">Herbaspirillum rhizosphaerae</name>
    <dbReference type="NCBI Taxonomy" id="346179"/>
    <lineage>
        <taxon>Bacteria</taxon>
        <taxon>Pseudomonadati</taxon>
        <taxon>Pseudomonadota</taxon>
        <taxon>Betaproteobacteria</taxon>
        <taxon>Burkholderiales</taxon>
        <taxon>Oxalobacteraceae</taxon>
        <taxon>Herbaspirillum</taxon>
    </lineage>
</organism>
<evidence type="ECO:0000256" key="1">
    <source>
        <dbReference type="ARBA" id="ARBA00022617"/>
    </source>
</evidence>
<dbReference type="Proteomes" id="UP001629214">
    <property type="component" value="Unassembled WGS sequence"/>
</dbReference>
<keyword evidence="5" id="KW-0812">Transmembrane</keyword>
<evidence type="ECO:0000256" key="4">
    <source>
        <dbReference type="PROSITE-ProRule" id="PRU00433"/>
    </source>
</evidence>
<keyword evidence="8" id="KW-1185">Reference proteome</keyword>
<dbReference type="RefSeq" id="WP_408166089.1">
    <property type="nucleotide sequence ID" value="NZ_JAQQFR010000002.1"/>
</dbReference>
<dbReference type="PANTHER" id="PTHR35008">
    <property type="entry name" value="BLL4482 PROTEIN-RELATED"/>
    <property type="match status" value="1"/>
</dbReference>